<dbReference type="InterPro" id="IPR050267">
    <property type="entry name" value="Anti-sigma-factor_SerPK"/>
</dbReference>
<sequence length="145" mass="15943">MRVLDHPFGCEGGYAWELVAEVAAVRAWREDVAAVVREWGADDEAVDVVRLGVSELLSNVCRHVPDRRCRLTACRETGGVRVGVVDRSARPPVIKPPDWMAEVGRGLWLLRGLAADVGIESLPGGKCVWFRVGWETRGARGRRAA</sequence>
<evidence type="ECO:0000313" key="4">
    <source>
        <dbReference type="Proteomes" id="UP000525686"/>
    </source>
</evidence>
<dbReference type="PANTHER" id="PTHR35526:SF3">
    <property type="entry name" value="ANTI-SIGMA-F FACTOR RSBW"/>
    <property type="match status" value="1"/>
</dbReference>
<gene>
    <name evidence="3" type="ORF">H3146_10240</name>
</gene>
<dbReference type="SUPFAM" id="SSF55874">
    <property type="entry name" value="ATPase domain of HSP90 chaperone/DNA topoisomerase II/histidine kinase"/>
    <property type="match status" value="1"/>
</dbReference>
<feature type="domain" description="Histidine kinase/HSP90-like ATPase" evidence="2">
    <location>
        <begin position="19"/>
        <end position="131"/>
    </location>
</feature>
<protein>
    <submittedName>
        <fullName evidence="3">ATP-binding protein</fullName>
    </submittedName>
</protein>
<dbReference type="CDD" id="cd16936">
    <property type="entry name" value="HATPase_RsbW-like"/>
    <property type="match status" value="1"/>
</dbReference>
<reference evidence="4" key="1">
    <citation type="submission" date="2020-05" db="EMBL/GenBank/DDBJ databases">
        <title>Classification of alakaliphilic streptomycetes isolated from an alkaline soil next to Lonar Crater, India and a proposal for the recognition of Streptomyces alkaliterrae sp. nov.</title>
        <authorList>
            <person name="Golinska P."/>
        </authorList>
    </citation>
    <scope>NUCLEOTIDE SEQUENCE [LARGE SCALE GENOMIC DNA]</scope>
    <source>
        <strain evidence="4">OF3</strain>
    </source>
</reference>
<dbReference type="GO" id="GO:0005524">
    <property type="term" value="F:ATP binding"/>
    <property type="evidence" value="ECO:0007669"/>
    <property type="project" value="UniProtKB-KW"/>
</dbReference>
<keyword evidence="1" id="KW-0418">Kinase</keyword>
<dbReference type="InterPro" id="IPR036890">
    <property type="entry name" value="HATPase_C_sf"/>
</dbReference>
<keyword evidence="3" id="KW-0547">Nucleotide-binding</keyword>
<evidence type="ECO:0000259" key="2">
    <source>
        <dbReference type="Pfam" id="PF13581"/>
    </source>
</evidence>
<dbReference type="EMBL" id="JABJWZ010000067">
    <property type="protein sequence ID" value="MBB1253744.1"/>
    <property type="molecule type" value="Genomic_DNA"/>
</dbReference>
<dbReference type="InterPro" id="IPR003594">
    <property type="entry name" value="HATPase_dom"/>
</dbReference>
<dbReference type="Proteomes" id="UP000525686">
    <property type="component" value="Unassembled WGS sequence"/>
</dbReference>
<proteinExistence type="predicted"/>
<accession>A0A7W3WK09</accession>
<dbReference type="PANTHER" id="PTHR35526">
    <property type="entry name" value="ANTI-SIGMA-F FACTOR RSBW-RELATED"/>
    <property type="match status" value="1"/>
</dbReference>
<evidence type="ECO:0000313" key="3">
    <source>
        <dbReference type="EMBL" id="MBB1253744.1"/>
    </source>
</evidence>
<evidence type="ECO:0000256" key="1">
    <source>
        <dbReference type="ARBA" id="ARBA00022527"/>
    </source>
</evidence>
<dbReference type="GO" id="GO:0004674">
    <property type="term" value="F:protein serine/threonine kinase activity"/>
    <property type="evidence" value="ECO:0007669"/>
    <property type="project" value="UniProtKB-KW"/>
</dbReference>
<keyword evidence="1" id="KW-0808">Transferase</keyword>
<comment type="caution">
    <text evidence="3">The sequence shown here is derived from an EMBL/GenBank/DDBJ whole genome shotgun (WGS) entry which is preliminary data.</text>
</comment>
<organism evidence="3 4">
    <name type="scientific">Streptomyces alkaliterrae</name>
    <dbReference type="NCBI Taxonomy" id="2213162"/>
    <lineage>
        <taxon>Bacteria</taxon>
        <taxon>Bacillati</taxon>
        <taxon>Actinomycetota</taxon>
        <taxon>Actinomycetes</taxon>
        <taxon>Kitasatosporales</taxon>
        <taxon>Streptomycetaceae</taxon>
        <taxon>Streptomyces</taxon>
    </lineage>
</organism>
<keyword evidence="3" id="KW-0067">ATP-binding</keyword>
<dbReference type="Pfam" id="PF13581">
    <property type="entry name" value="HATPase_c_2"/>
    <property type="match status" value="1"/>
</dbReference>
<dbReference type="RefSeq" id="WP_181354109.1">
    <property type="nucleotide sequence ID" value="NZ_JABJWZ010000067.1"/>
</dbReference>
<name>A0A7W3WK09_9ACTN</name>
<dbReference type="Gene3D" id="3.30.565.10">
    <property type="entry name" value="Histidine kinase-like ATPase, C-terminal domain"/>
    <property type="match status" value="1"/>
</dbReference>
<keyword evidence="1" id="KW-0723">Serine/threonine-protein kinase</keyword>
<dbReference type="AlphaFoldDB" id="A0A7W3WK09"/>